<keyword evidence="10 17" id="KW-0067">ATP-binding</keyword>
<accession>A0A833QFE6</accession>
<evidence type="ECO:0000259" key="21">
    <source>
        <dbReference type="PROSITE" id="PS50011"/>
    </source>
</evidence>
<dbReference type="Proteomes" id="UP000623129">
    <property type="component" value="Unassembled WGS sequence"/>
</dbReference>
<dbReference type="GO" id="GO:0005524">
    <property type="term" value="F:ATP binding"/>
    <property type="evidence" value="ECO:0007669"/>
    <property type="project" value="UniProtKB-UniRule"/>
</dbReference>
<evidence type="ECO:0000256" key="16">
    <source>
        <dbReference type="ARBA" id="ARBA00048679"/>
    </source>
</evidence>
<dbReference type="Gene3D" id="3.30.200.20">
    <property type="entry name" value="Phosphorylase Kinase, domain 1"/>
    <property type="match status" value="1"/>
</dbReference>
<evidence type="ECO:0000313" key="23">
    <source>
        <dbReference type="Proteomes" id="UP000623129"/>
    </source>
</evidence>
<dbReference type="InterPro" id="IPR024788">
    <property type="entry name" value="Malectin-like_Carb-bd_dom"/>
</dbReference>
<evidence type="ECO:0000256" key="15">
    <source>
        <dbReference type="ARBA" id="ARBA00047899"/>
    </source>
</evidence>
<comment type="catalytic activity">
    <reaction evidence="15">
        <text>L-threonyl-[protein] + ATP = O-phospho-L-threonyl-[protein] + ADP + H(+)</text>
        <dbReference type="Rhea" id="RHEA:46608"/>
        <dbReference type="Rhea" id="RHEA-COMP:11060"/>
        <dbReference type="Rhea" id="RHEA-COMP:11605"/>
        <dbReference type="ChEBI" id="CHEBI:15378"/>
        <dbReference type="ChEBI" id="CHEBI:30013"/>
        <dbReference type="ChEBI" id="CHEBI:30616"/>
        <dbReference type="ChEBI" id="CHEBI:61977"/>
        <dbReference type="ChEBI" id="CHEBI:456216"/>
        <dbReference type="EC" id="2.7.11.1"/>
    </reaction>
</comment>
<keyword evidence="4" id="KW-0723">Serine/threonine-protein kinase</keyword>
<dbReference type="InterPro" id="IPR001245">
    <property type="entry name" value="Ser-Thr/Tyr_kinase_cat_dom"/>
</dbReference>
<keyword evidence="22" id="KW-0675">Receptor</keyword>
<keyword evidence="6 19" id="KW-0812">Transmembrane</keyword>
<evidence type="ECO:0000256" key="9">
    <source>
        <dbReference type="ARBA" id="ARBA00022777"/>
    </source>
</evidence>
<dbReference type="PROSITE" id="PS00108">
    <property type="entry name" value="PROTEIN_KINASE_ST"/>
    <property type="match status" value="1"/>
</dbReference>
<evidence type="ECO:0000313" key="22">
    <source>
        <dbReference type="EMBL" id="KAF3322668.1"/>
    </source>
</evidence>
<keyword evidence="13" id="KW-0325">Glycoprotein</keyword>
<dbReference type="OrthoDB" id="1903759at2759"/>
<keyword evidence="14" id="KW-0278">Fertilization</keyword>
<keyword evidence="12 19" id="KW-0472">Membrane</keyword>
<evidence type="ECO:0000256" key="12">
    <source>
        <dbReference type="ARBA" id="ARBA00023136"/>
    </source>
</evidence>
<dbReference type="Pfam" id="PF12819">
    <property type="entry name" value="Malectin_like"/>
    <property type="match status" value="1"/>
</dbReference>
<comment type="subcellular location">
    <subcellularLocation>
        <location evidence="1">Cell membrane</location>
        <topology evidence="1">Single-pass type I membrane protein</topology>
    </subcellularLocation>
</comment>
<keyword evidence="23" id="KW-1185">Reference proteome</keyword>
<dbReference type="FunFam" id="3.30.200.20:FF:000039">
    <property type="entry name" value="receptor-like protein kinase FERONIA"/>
    <property type="match status" value="1"/>
</dbReference>
<evidence type="ECO:0000256" key="11">
    <source>
        <dbReference type="ARBA" id="ARBA00022989"/>
    </source>
</evidence>
<dbReference type="PROSITE" id="PS00107">
    <property type="entry name" value="PROTEIN_KINASE_ATP"/>
    <property type="match status" value="1"/>
</dbReference>
<gene>
    <name evidence="22" type="ORF">FCM35_KLT12657</name>
</gene>
<keyword evidence="5" id="KW-0808">Transferase</keyword>
<dbReference type="EMBL" id="SWLB01000024">
    <property type="protein sequence ID" value="KAF3322668.1"/>
    <property type="molecule type" value="Genomic_DNA"/>
</dbReference>
<keyword evidence="3" id="KW-1003">Cell membrane</keyword>
<dbReference type="SUPFAM" id="SSF56112">
    <property type="entry name" value="Protein kinase-like (PK-like)"/>
    <property type="match status" value="1"/>
</dbReference>
<feature type="compositionally biased region" description="Low complexity" evidence="18">
    <location>
        <begin position="819"/>
        <end position="842"/>
    </location>
</feature>
<dbReference type="InterPro" id="IPR008271">
    <property type="entry name" value="Ser/Thr_kinase_AS"/>
</dbReference>
<keyword evidence="11 19" id="KW-1133">Transmembrane helix</keyword>
<dbReference type="PROSITE" id="PS50011">
    <property type="entry name" value="PROTEIN_KINASE_DOM"/>
    <property type="match status" value="1"/>
</dbReference>
<dbReference type="FunFam" id="2.60.120.430:FF:000007">
    <property type="entry name" value="FERONIA receptor-like kinase"/>
    <property type="match status" value="1"/>
</dbReference>
<feature type="signal peptide" evidence="20">
    <location>
        <begin position="1"/>
        <end position="26"/>
    </location>
</feature>
<evidence type="ECO:0000256" key="18">
    <source>
        <dbReference type="SAM" id="MobiDB-lite"/>
    </source>
</evidence>
<dbReference type="GO" id="GO:0004714">
    <property type="term" value="F:transmembrane receptor protein tyrosine kinase activity"/>
    <property type="evidence" value="ECO:0007669"/>
    <property type="project" value="InterPro"/>
</dbReference>
<dbReference type="Pfam" id="PF07714">
    <property type="entry name" value="PK_Tyr_Ser-Thr"/>
    <property type="match status" value="1"/>
</dbReference>
<evidence type="ECO:0000256" key="2">
    <source>
        <dbReference type="ARBA" id="ARBA00012513"/>
    </source>
</evidence>
<dbReference type="PANTHER" id="PTHR34590:SF5">
    <property type="entry name" value="OS04G0586500 PROTEIN"/>
    <property type="match status" value="1"/>
</dbReference>
<dbReference type="InterPro" id="IPR011009">
    <property type="entry name" value="Kinase-like_dom_sf"/>
</dbReference>
<dbReference type="CDD" id="cd14066">
    <property type="entry name" value="STKc_IRAK"/>
    <property type="match status" value="1"/>
</dbReference>
<dbReference type="GO" id="GO:0004674">
    <property type="term" value="F:protein serine/threonine kinase activity"/>
    <property type="evidence" value="ECO:0007669"/>
    <property type="project" value="UniProtKB-KW"/>
</dbReference>
<evidence type="ECO:0000256" key="14">
    <source>
        <dbReference type="ARBA" id="ARBA00023279"/>
    </source>
</evidence>
<dbReference type="FunFam" id="2.60.120.430:FF:000003">
    <property type="entry name" value="FERONIA receptor-like kinase"/>
    <property type="match status" value="1"/>
</dbReference>
<dbReference type="Gene3D" id="2.60.120.430">
    <property type="entry name" value="Galactose-binding lectin"/>
    <property type="match status" value="2"/>
</dbReference>
<evidence type="ECO:0000256" key="17">
    <source>
        <dbReference type="PROSITE-ProRule" id="PRU10141"/>
    </source>
</evidence>
<feature type="domain" description="Protein kinase" evidence="21">
    <location>
        <begin position="531"/>
        <end position="803"/>
    </location>
</feature>
<comment type="catalytic activity">
    <reaction evidence="16">
        <text>L-seryl-[protein] + ATP = O-phospho-L-seryl-[protein] + ADP + H(+)</text>
        <dbReference type="Rhea" id="RHEA:17989"/>
        <dbReference type="Rhea" id="RHEA-COMP:9863"/>
        <dbReference type="Rhea" id="RHEA-COMP:11604"/>
        <dbReference type="ChEBI" id="CHEBI:15378"/>
        <dbReference type="ChEBI" id="CHEBI:29999"/>
        <dbReference type="ChEBI" id="CHEBI:30616"/>
        <dbReference type="ChEBI" id="CHEBI:83421"/>
        <dbReference type="ChEBI" id="CHEBI:456216"/>
        <dbReference type="EC" id="2.7.11.1"/>
    </reaction>
</comment>
<comment type="caution">
    <text evidence="22">The sequence shown here is derived from an EMBL/GenBank/DDBJ whole genome shotgun (WGS) entry which is preliminary data.</text>
</comment>
<feature type="region of interest" description="Disordered" evidence="18">
    <location>
        <begin position="811"/>
        <end position="856"/>
    </location>
</feature>
<dbReference type="AlphaFoldDB" id="A0A833QFE6"/>
<evidence type="ECO:0000256" key="10">
    <source>
        <dbReference type="ARBA" id="ARBA00022840"/>
    </source>
</evidence>
<dbReference type="PANTHER" id="PTHR34590">
    <property type="entry name" value="OS03G0124300 PROTEIN-RELATED"/>
    <property type="match status" value="1"/>
</dbReference>
<keyword evidence="8 17" id="KW-0547">Nucleotide-binding</keyword>
<dbReference type="InterPro" id="IPR000719">
    <property type="entry name" value="Prot_kinase_dom"/>
</dbReference>
<dbReference type="GO" id="GO:0005886">
    <property type="term" value="C:plasma membrane"/>
    <property type="evidence" value="ECO:0007669"/>
    <property type="project" value="UniProtKB-SubCell"/>
</dbReference>
<evidence type="ECO:0000256" key="20">
    <source>
        <dbReference type="SAM" id="SignalP"/>
    </source>
</evidence>
<dbReference type="EC" id="2.7.11.1" evidence="2"/>
<evidence type="ECO:0000256" key="19">
    <source>
        <dbReference type="SAM" id="Phobius"/>
    </source>
</evidence>
<dbReference type="SMART" id="SM00220">
    <property type="entry name" value="S_TKc"/>
    <property type="match status" value="1"/>
</dbReference>
<evidence type="ECO:0000256" key="5">
    <source>
        <dbReference type="ARBA" id="ARBA00022679"/>
    </source>
</evidence>
<dbReference type="InterPro" id="IPR017441">
    <property type="entry name" value="Protein_kinase_ATP_BS"/>
</dbReference>
<dbReference type="Gene3D" id="1.10.510.10">
    <property type="entry name" value="Transferase(Phosphotransferase) domain 1"/>
    <property type="match status" value="1"/>
</dbReference>
<feature type="transmembrane region" description="Helical" evidence="19">
    <location>
        <begin position="444"/>
        <end position="467"/>
    </location>
</feature>
<evidence type="ECO:0000256" key="3">
    <source>
        <dbReference type="ARBA" id="ARBA00022475"/>
    </source>
</evidence>
<dbReference type="InterPro" id="IPR045272">
    <property type="entry name" value="ANXUR1/2-like"/>
</dbReference>
<evidence type="ECO:0000256" key="6">
    <source>
        <dbReference type="ARBA" id="ARBA00022692"/>
    </source>
</evidence>
<reference evidence="22" key="1">
    <citation type="submission" date="2020-01" db="EMBL/GenBank/DDBJ databases">
        <title>Genome sequence of Kobresia littledalei, the first chromosome-level genome in the family Cyperaceae.</title>
        <authorList>
            <person name="Qu G."/>
        </authorList>
    </citation>
    <scope>NUCLEOTIDE SEQUENCE</scope>
    <source>
        <strain evidence="22">C.B.Clarke</strain>
        <tissue evidence="22">Leaf</tissue>
    </source>
</reference>
<evidence type="ECO:0000256" key="7">
    <source>
        <dbReference type="ARBA" id="ARBA00022729"/>
    </source>
</evidence>
<evidence type="ECO:0000256" key="4">
    <source>
        <dbReference type="ARBA" id="ARBA00022527"/>
    </source>
</evidence>
<feature type="binding site" evidence="17">
    <location>
        <position position="558"/>
    </location>
    <ligand>
        <name>ATP</name>
        <dbReference type="ChEBI" id="CHEBI:30616"/>
    </ligand>
</feature>
<evidence type="ECO:0000256" key="13">
    <source>
        <dbReference type="ARBA" id="ARBA00023180"/>
    </source>
</evidence>
<dbReference type="FunFam" id="1.10.510.10:FF:000058">
    <property type="entry name" value="Receptor-like protein kinase FERONIA"/>
    <property type="match status" value="1"/>
</dbReference>
<feature type="chain" id="PRO_5032585893" description="non-specific serine/threonine protein kinase" evidence="20">
    <location>
        <begin position="27"/>
        <end position="872"/>
    </location>
</feature>
<evidence type="ECO:0000256" key="8">
    <source>
        <dbReference type="ARBA" id="ARBA00022741"/>
    </source>
</evidence>
<protein>
    <recommendedName>
        <fullName evidence="2">non-specific serine/threonine protein kinase</fullName>
        <ecNumber evidence="2">2.7.11.1</ecNumber>
    </recommendedName>
</protein>
<keyword evidence="7 20" id="KW-0732">Signal</keyword>
<organism evidence="22 23">
    <name type="scientific">Carex littledalei</name>
    <dbReference type="NCBI Taxonomy" id="544730"/>
    <lineage>
        <taxon>Eukaryota</taxon>
        <taxon>Viridiplantae</taxon>
        <taxon>Streptophyta</taxon>
        <taxon>Embryophyta</taxon>
        <taxon>Tracheophyta</taxon>
        <taxon>Spermatophyta</taxon>
        <taxon>Magnoliopsida</taxon>
        <taxon>Liliopsida</taxon>
        <taxon>Poales</taxon>
        <taxon>Cyperaceae</taxon>
        <taxon>Cyperoideae</taxon>
        <taxon>Cariceae</taxon>
        <taxon>Carex</taxon>
        <taxon>Carex subgen. Euthyceras</taxon>
    </lineage>
</organism>
<name>A0A833QFE6_9POAL</name>
<keyword evidence="9 22" id="KW-0418">Kinase</keyword>
<proteinExistence type="predicted"/>
<evidence type="ECO:0000256" key="1">
    <source>
        <dbReference type="ARBA" id="ARBA00004251"/>
    </source>
</evidence>
<sequence>MNSATRLVCNLISLSLVLSSITNVNGGGYKPSDSILLNCGGSSGGTDADNRKWVTDTNSKFLVGSVQSTVVTADYQDPALPSPIPYMSARIFTAPASYNISVNKKDRHWVRLHFYPATYTGFSPDSAYFSVAASGGLTLLSNFSAHVTAKALSLAYVVKEFSLPASDNGMISLTFTPSDKYNGSYAFINGIEVVSMPDLFSQPASLVGFSDQTLEASGSGLQTMYRLNVGGQYVAPSNDSGMSRTWYDDSAYLYGAAFGVTYEATDKVRVDYPDDEAEYIAPTGVYSTMRSMGPDPNLNRNFNLTWVFSVDGNYTYVVRFHFCELIHTKVNQRVFDIYVNNKTAYDDADVIAWASSKAVPVYKDFAITVTDGPGDDQLWVALHPSVDAKPQYYDSILNGLEIFKMNDKTGNLAGPNPEPSQMLLNAEENLTAGSFKSESSSNSVIILAPVGGIVAAAAVVAVVAVLYKKKSRMAGNESNGMWLPLYGNSHTSSTSKSSISGKSSAGSNFANLSAICRHFSFQEIKHATKNFDESLVIGVGGFGKVYKGVVDGVKVAIKRSNPQSEQGVNEFNTEIEMLSKLRHKHLVSLIGFCEEDEEMCLVYDYMSNGTMREHLYKSNNPPINWKQRLEICIGAARGLHYLHTGAKYTIIHRDVKTTNILLDEKWVAKVSDFGLSKTGPTMNQGHVSTMVKGSFGYLDPEYFKRQQLTEKSDVYSFGVVLFEVLCARPALNPSLPRDQMNLSEWAMNSLRKGALNDIIDPIVKDQIAPECLKKFVYAAEKCLLEHGVDRPSMGDVLWNLEFALQLQETFENDGSPSVDGGDTSGSFASSSDSMSLTSDESGISQNSRGIDHDPAQVSTTAVFSQIVHPAGR</sequence>